<dbReference type="AlphaFoldDB" id="A0A1G4IRZ6"/>
<dbReference type="GO" id="GO:0097422">
    <property type="term" value="C:tubular endosome"/>
    <property type="evidence" value="ECO:0007669"/>
    <property type="project" value="TreeGrafter"/>
</dbReference>
<dbReference type="SUPFAM" id="SSF109993">
    <property type="entry name" value="VPS9 domain"/>
    <property type="match status" value="1"/>
</dbReference>
<dbReference type="EMBL" id="LT598449">
    <property type="protein sequence ID" value="SCU79565.1"/>
    <property type="molecule type" value="Genomic_DNA"/>
</dbReference>
<dbReference type="GO" id="GO:0045022">
    <property type="term" value="P:early endosome to late endosome transport"/>
    <property type="evidence" value="ECO:0007669"/>
    <property type="project" value="TreeGrafter"/>
</dbReference>
<keyword evidence="2" id="KW-0175">Coiled coil</keyword>
<evidence type="ECO:0000259" key="3">
    <source>
        <dbReference type="PROSITE" id="PS51205"/>
    </source>
</evidence>
<dbReference type="Proteomes" id="UP000189911">
    <property type="component" value="Chromosome A"/>
</dbReference>
<dbReference type="PROSITE" id="PS51205">
    <property type="entry name" value="VPS9"/>
    <property type="match status" value="1"/>
</dbReference>
<dbReference type="GO" id="GO:0030133">
    <property type="term" value="C:transport vesicle"/>
    <property type="evidence" value="ECO:0007669"/>
    <property type="project" value="TreeGrafter"/>
</dbReference>
<dbReference type="InterPro" id="IPR036770">
    <property type="entry name" value="Ankyrin_rpt-contain_sf"/>
</dbReference>
<dbReference type="PANTHER" id="PTHR24170:SF1">
    <property type="entry name" value="DOMAIN PROTEIN, PUTATIVE (AFU_ORTHOLOGUE AFUA_1G09870)-RELATED"/>
    <property type="match status" value="1"/>
</dbReference>
<name>A0A1G4IRZ6_9SACH</name>
<proteinExistence type="inferred from homology"/>
<dbReference type="SUPFAM" id="SSF48403">
    <property type="entry name" value="Ankyrin repeat"/>
    <property type="match status" value="1"/>
</dbReference>
<dbReference type="InterPro" id="IPR051248">
    <property type="entry name" value="UPF0507/Ank_repeat_27"/>
</dbReference>
<dbReference type="OrthoDB" id="7464126at2759"/>
<organism evidence="4 5">
    <name type="scientific">Lachancea nothofagi CBS 11611</name>
    <dbReference type="NCBI Taxonomy" id="1266666"/>
    <lineage>
        <taxon>Eukaryota</taxon>
        <taxon>Fungi</taxon>
        <taxon>Dikarya</taxon>
        <taxon>Ascomycota</taxon>
        <taxon>Saccharomycotina</taxon>
        <taxon>Saccharomycetes</taxon>
        <taxon>Saccharomycetales</taxon>
        <taxon>Saccharomycetaceae</taxon>
        <taxon>Lachancea</taxon>
    </lineage>
</organism>
<dbReference type="Pfam" id="PF02204">
    <property type="entry name" value="VPS9"/>
    <property type="match status" value="1"/>
</dbReference>
<evidence type="ECO:0000313" key="5">
    <source>
        <dbReference type="Proteomes" id="UP000189911"/>
    </source>
</evidence>
<comment type="similarity">
    <text evidence="1">Belongs to the UPF0507 family.</text>
</comment>
<protein>
    <submittedName>
        <fullName evidence="4">LANO_0A06722g1_1</fullName>
    </submittedName>
</protein>
<dbReference type="PANTHER" id="PTHR24170">
    <property type="entry name" value="ANKYRIN REPEAT DOMAIN-CONTAINING PROTEIN 27"/>
    <property type="match status" value="1"/>
</dbReference>
<evidence type="ECO:0000256" key="2">
    <source>
        <dbReference type="SAM" id="Coils"/>
    </source>
</evidence>
<accession>A0A1G4IRZ6</accession>
<dbReference type="Gene3D" id="1.25.40.20">
    <property type="entry name" value="Ankyrin repeat-containing domain"/>
    <property type="match status" value="1"/>
</dbReference>
<evidence type="ECO:0000313" key="4">
    <source>
        <dbReference type="EMBL" id="SCU79565.1"/>
    </source>
</evidence>
<dbReference type="InterPro" id="IPR003123">
    <property type="entry name" value="VPS9"/>
</dbReference>
<feature type="domain" description="VPS9" evidence="3">
    <location>
        <begin position="284"/>
        <end position="432"/>
    </location>
</feature>
<sequence>MPYYLPILRNPLLNAVFNCPTPQNSPLKKVFSQIGKRKFVLVAPAAEILNEYEDLESGLLVQDLCYSADFVADHILMLDFREEMSSEEYRTLSGKTVAVRNQQSFITTGDGFDTRRRCRILETELLTNFNEYLQASATYPVLHVDFPFTGRLARRDEWQLLRVVGPLAEDRQGNALESDGGMTTSGHDASLEQMLRIHPTHAARLSGIFKAQREVLAKSRYTATALASHFTETCEKVIDIIGQDEAFQKLPNLQSHVHEYAELTLYDFFWAQLTNSMKGQEIETLSDYKVLRNISISQVPTFLFPSNRSKFDLRYVTQVEKNLQEAVECFKKLSLTNSHSAKAKVIVESLQTISRSISVNGKVIPIDADTLVSLLVVTVCRAEVRDLKSHLFYLQEFAKNSSQVTFGILAYGMSTLEAVLSYFDNSKKLHMLEKNCSVNRDFWTWLSTPQLEYDMNSFPAFEKLLKIRTSSGHSILAFCLQNRNHELFEHLATNYEKYFPLEDLLRDETVEGSNLLIQMLDSGCYKLAETFVSMLCHSCTREELGIFLNHPDRYQRTSGHYIMHAPKLISKIGILLHWEKQDCNGHTPLFAVIRAYDHPDYDLMISEAYQSAKSWCKAQNRQFRISKHADKKGNTLLHVIRSNCLVLLNDPFVRVNATNKKGLTPLMVYAKYNRLDNVKFIVQDNRLIIDKYQEGTYLTCFDYFKNPTILKELGKLPSKFASFGINSICARSIKFESDDWVMWMTFMSKSNHTSAVVIKRPLTFIQNYMLLFLKANPTTFVPIKDLVEELRELSKMKIISINRIETQDFLKKASIVLSVITQDNDFADAFHNSNLNLDLKTGNDKKLHSSDFKGTIEPEEMTSIQKILKYYRAELVAFKEGALVLKKLAIFGDLKSSDLNKSHKQFISRANTYFCSNDAVSGTIPDLDSLLHRTAFGSFVGNVSFFQNCAEILSRNIEKVLTGDISKWWQTYGELAALRHEYNKNFPGSIRPNVTANPGLFGSYIETKRSKLEQSISTKIKHCSSILVKLGLSIRRENEHLAVEVNKFINFKNDFWKSVTIEEHAELNIKVLRDQLVCLEELLHDYKDKFDIDRVNNLHIGT</sequence>
<keyword evidence="5" id="KW-1185">Reference proteome</keyword>
<dbReference type="GO" id="GO:0005769">
    <property type="term" value="C:early endosome"/>
    <property type="evidence" value="ECO:0007669"/>
    <property type="project" value="TreeGrafter"/>
</dbReference>
<reference evidence="5" key="1">
    <citation type="submission" date="2016-03" db="EMBL/GenBank/DDBJ databases">
        <authorList>
            <person name="Devillers Hugo."/>
        </authorList>
    </citation>
    <scope>NUCLEOTIDE SEQUENCE [LARGE SCALE GENOMIC DNA]</scope>
</reference>
<dbReference type="InterPro" id="IPR037191">
    <property type="entry name" value="VPS9_dom_sf"/>
</dbReference>
<dbReference type="GO" id="GO:0005085">
    <property type="term" value="F:guanyl-nucleotide exchange factor activity"/>
    <property type="evidence" value="ECO:0007669"/>
    <property type="project" value="TreeGrafter"/>
</dbReference>
<evidence type="ECO:0000256" key="1">
    <source>
        <dbReference type="ARBA" id="ARBA00007428"/>
    </source>
</evidence>
<dbReference type="GO" id="GO:0005886">
    <property type="term" value="C:plasma membrane"/>
    <property type="evidence" value="ECO:0007669"/>
    <property type="project" value="TreeGrafter"/>
</dbReference>
<dbReference type="GO" id="GO:0000149">
    <property type="term" value="F:SNARE binding"/>
    <property type="evidence" value="ECO:0007669"/>
    <property type="project" value="TreeGrafter"/>
</dbReference>
<dbReference type="Gene3D" id="1.20.1050.80">
    <property type="entry name" value="VPS9 domain"/>
    <property type="match status" value="1"/>
</dbReference>
<feature type="coiled-coil region" evidence="2">
    <location>
        <begin position="1062"/>
        <end position="1089"/>
    </location>
</feature>
<dbReference type="GO" id="GO:0005770">
    <property type="term" value="C:late endosome"/>
    <property type="evidence" value="ECO:0007669"/>
    <property type="project" value="TreeGrafter"/>
</dbReference>
<gene>
    <name evidence="4" type="ORF">LANO_0A06722G</name>
</gene>